<name>A0ABZ1B982_9ACTN</name>
<evidence type="ECO:0000256" key="3">
    <source>
        <dbReference type="ARBA" id="ARBA00022475"/>
    </source>
</evidence>
<keyword evidence="4" id="KW-0472">Membrane</keyword>
<dbReference type="SUPFAM" id="SSF53850">
    <property type="entry name" value="Periplasmic binding protein-like II"/>
    <property type="match status" value="1"/>
</dbReference>
<gene>
    <name evidence="7" type="ORF">U6N30_14265</name>
</gene>
<dbReference type="Gene3D" id="3.40.190.10">
    <property type="entry name" value="Periplasmic binding protein-like II"/>
    <property type="match status" value="1"/>
</dbReference>
<evidence type="ECO:0000256" key="1">
    <source>
        <dbReference type="ARBA" id="ARBA00004236"/>
    </source>
</evidence>
<keyword evidence="8" id="KW-1185">Reference proteome</keyword>
<feature type="domain" description="ABC-type glycine betaine transport system substrate-binding" evidence="6">
    <location>
        <begin position="47"/>
        <end position="296"/>
    </location>
</feature>
<keyword evidence="3" id="KW-1003">Cell membrane</keyword>
<feature type="chain" id="PRO_5047078130" evidence="5">
    <location>
        <begin position="28"/>
        <end position="309"/>
    </location>
</feature>
<sequence>MSTHTTRRGVRLAAGMAALALTATACGSDDGENTDASASGGSESCDSVTLGFIPSWTDGLSIAHMWQDALESRGYEVEFEEIADAAPLYAGLAGGDVDVYPSAWSEVTHADYREEYEEDLEDLGAWYDGAVLTLAVPEYTEIDSIEDLAGNAEMFGGQIVGIEPGAGLTRTTKESVMPGYGLTDSYELVESSTTAMLAELQAAIDAEEDIVVTLWRPFWANSEFPVKDLEDPQGTLGEPEGLHSMARAGFSDDCAEVAELMSDFTLTDEQYGSLENKVVNEYGEGSYDEAVDAWFEENPDLAETLRGEP</sequence>
<dbReference type="InterPro" id="IPR007210">
    <property type="entry name" value="ABC_Gly_betaine_transp_sub-bd"/>
</dbReference>
<feature type="signal peptide" evidence="5">
    <location>
        <begin position="1"/>
        <end position="27"/>
    </location>
</feature>
<dbReference type="Proteomes" id="UP001324287">
    <property type="component" value="Chromosome"/>
</dbReference>
<evidence type="ECO:0000259" key="6">
    <source>
        <dbReference type="Pfam" id="PF04069"/>
    </source>
</evidence>
<dbReference type="Pfam" id="PF04069">
    <property type="entry name" value="OpuAC"/>
    <property type="match status" value="1"/>
</dbReference>
<organism evidence="7 8">
    <name type="scientific">Blastococcus brunescens</name>
    <dbReference type="NCBI Taxonomy" id="1564165"/>
    <lineage>
        <taxon>Bacteria</taxon>
        <taxon>Bacillati</taxon>
        <taxon>Actinomycetota</taxon>
        <taxon>Actinomycetes</taxon>
        <taxon>Geodermatophilales</taxon>
        <taxon>Geodermatophilaceae</taxon>
        <taxon>Blastococcus</taxon>
    </lineage>
</organism>
<keyword evidence="5" id="KW-0732">Signal</keyword>
<evidence type="ECO:0000256" key="2">
    <source>
        <dbReference type="ARBA" id="ARBA00022448"/>
    </source>
</evidence>
<evidence type="ECO:0000313" key="8">
    <source>
        <dbReference type="Proteomes" id="UP001324287"/>
    </source>
</evidence>
<dbReference type="RefSeq" id="WP_324277785.1">
    <property type="nucleotide sequence ID" value="NZ_CP141261.1"/>
</dbReference>
<evidence type="ECO:0000256" key="4">
    <source>
        <dbReference type="ARBA" id="ARBA00023136"/>
    </source>
</evidence>
<dbReference type="PANTHER" id="PTHR47737:SF1">
    <property type="entry name" value="GLYCINE BETAINE_PROLINE BETAINE TRANSPORT SYSTEM PERMEASE PROTEIN PROW"/>
    <property type="match status" value="1"/>
</dbReference>
<keyword evidence="2" id="KW-0813">Transport</keyword>
<dbReference type="CDD" id="cd13639">
    <property type="entry name" value="PBP2_OpuAC_like"/>
    <property type="match status" value="1"/>
</dbReference>
<evidence type="ECO:0000256" key="5">
    <source>
        <dbReference type="SAM" id="SignalP"/>
    </source>
</evidence>
<protein>
    <submittedName>
        <fullName evidence="7">Glycine betaine ABC transporter substrate-binding protein</fullName>
    </submittedName>
</protein>
<accession>A0ABZ1B982</accession>
<comment type="subcellular location">
    <subcellularLocation>
        <location evidence="1">Cell membrane</location>
    </subcellularLocation>
</comment>
<dbReference type="EMBL" id="CP141261">
    <property type="protein sequence ID" value="WRL66473.1"/>
    <property type="molecule type" value="Genomic_DNA"/>
</dbReference>
<evidence type="ECO:0000313" key="7">
    <source>
        <dbReference type="EMBL" id="WRL66473.1"/>
    </source>
</evidence>
<proteinExistence type="predicted"/>
<dbReference type="Gene3D" id="3.40.190.100">
    <property type="entry name" value="Glycine betaine-binding periplasmic protein, domain 2"/>
    <property type="match status" value="1"/>
</dbReference>
<reference evidence="7 8" key="1">
    <citation type="submission" date="2023-12" db="EMBL/GenBank/DDBJ databases">
        <title>Blastococcus brunescens sp. nov., an actonobacterium isolated from sandstone collected in sahara desert.</title>
        <authorList>
            <person name="Gtari M."/>
            <person name="Ghodhbane F."/>
        </authorList>
    </citation>
    <scope>NUCLEOTIDE SEQUENCE [LARGE SCALE GENOMIC DNA]</scope>
    <source>
        <strain evidence="7 8">BMG 8361</strain>
    </source>
</reference>
<dbReference type="PANTHER" id="PTHR47737">
    <property type="entry name" value="GLYCINE BETAINE/PROLINE BETAINE TRANSPORT SYSTEM PERMEASE PROTEIN PROW"/>
    <property type="match status" value="1"/>
</dbReference>
<dbReference type="PROSITE" id="PS51257">
    <property type="entry name" value="PROKAR_LIPOPROTEIN"/>
    <property type="match status" value="1"/>
</dbReference>